<accession>A0AAV9ETD9</accession>
<evidence type="ECO:0000313" key="3">
    <source>
        <dbReference type="Proteomes" id="UP001180020"/>
    </source>
</evidence>
<keyword evidence="1" id="KW-0472">Membrane</keyword>
<keyword evidence="1" id="KW-0812">Transmembrane</keyword>
<sequence>MPGWWMLPFVEVDVKKIVSRVIERARELCISKSFESLGALGISGVLLLTSGGIAWHAIDVLKSFIMSAGGINLGLKFLDSLAGIIISGMILKAGLEIAYQRLIGKQNKILSDEVIEAEKHSSSVLPKQQLGLQFYESEYSALGRKILVEPSLVEKWMLRWTCGKTWKDIISHLPPSKRWRYCGFWIANGGIKALPFFSQDF</sequence>
<keyword evidence="3" id="KW-1185">Reference proteome</keyword>
<gene>
    <name evidence="2" type="primary">MTP2</name>
    <name evidence="2" type="ORF">QJS10_CPA06g01709</name>
</gene>
<proteinExistence type="predicted"/>
<evidence type="ECO:0000313" key="2">
    <source>
        <dbReference type="EMBL" id="KAK1315443.1"/>
    </source>
</evidence>
<dbReference type="AlphaFoldDB" id="A0AAV9ETD9"/>
<dbReference type="Proteomes" id="UP001180020">
    <property type="component" value="Unassembled WGS sequence"/>
</dbReference>
<protein>
    <submittedName>
        <fullName evidence="2">Metal tolerance protein 2</fullName>
    </submittedName>
</protein>
<reference evidence="2" key="2">
    <citation type="submission" date="2023-06" db="EMBL/GenBank/DDBJ databases">
        <authorList>
            <person name="Ma L."/>
            <person name="Liu K.-W."/>
            <person name="Li Z."/>
            <person name="Hsiao Y.-Y."/>
            <person name="Qi Y."/>
            <person name="Fu T."/>
            <person name="Tang G."/>
            <person name="Zhang D."/>
            <person name="Sun W.-H."/>
            <person name="Liu D.-K."/>
            <person name="Li Y."/>
            <person name="Chen G.-Z."/>
            <person name="Liu X.-D."/>
            <person name="Liao X.-Y."/>
            <person name="Jiang Y.-T."/>
            <person name="Yu X."/>
            <person name="Hao Y."/>
            <person name="Huang J."/>
            <person name="Zhao X.-W."/>
            <person name="Ke S."/>
            <person name="Chen Y.-Y."/>
            <person name="Wu W.-L."/>
            <person name="Hsu J.-L."/>
            <person name="Lin Y.-F."/>
            <person name="Huang M.-D."/>
            <person name="Li C.-Y."/>
            <person name="Huang L."/>
            <person name="Wang Z.-W."/>
            <person name="Zhao X."/>
            <person name="Zhong W.-Y."/>
            <person name="Peng D.-H."/>
            <person name="Ahmad S."/>
            <person name="Lan S."/>
            <person name="Zhang J.-S."/>
            <person name="Tsai W.-C."/>
            <person name="Van De Peer Y."/>
            <person name="Liu Z.-J."/>
        </authorList>
    </citation>
    <scope>NUCLEOTIDE SEQUENCE</scope>
    <source>
        <strain evidence="2">CP</strain>
        <tissue evidence="2">Leaves</tissue>
    </source>
</reference>
<comment type="caution">
    <text evidence="2">The sequence shown here is derived from an EMBL/GenBank/DDBJ whole genome shotgun (WGS) entry which is preliminary data.</text>
</comment>
<keyword evidence="1" id="KW-1133">Transmembrane helix</keyword>
<organism evidence="2 3">
    <name type="scientific">Acorus calamus</name>
    <name type="common">Sweet flag</name>
    <dbReference type="NCBI Taxonomy" id="4465"/>
    <lineage>
        <taxon>Eukaryota</taxon>
        <taxon>Viridiplantae</taxon>
        <taxon>Streptophyta</taxon>
        <taxon>Embryophyta</taxon>
        <taxon>Tracheophyta</taxon>
        <taxon>Spermatophyta</taxon>
        <taxon>Magnoliopsida</taxon>
        <taxon>Liliopsida</taxon>
        <taxon>Acoraceae</taxon>
        <taxon>Acorus</taxon>
    </lineage>
</organism>
<evidence type="ECO:0000256" key="1">
    <source>
        <dbReference type="SAM" id="Phobius"/>
    </source>
</evidence>
<dbReference type="EMBL" id="JAUJYO010000006">
    <property type="protein sequence ID" value="KAK1315443.1"/>
    <property type="molecule type" value="Genomic_DNA"/>
</dbReference>
<feature type="transmembrane region" description="Helical" evidence="1">
    <location>
        <begin position="37"/>
        <end position="58"/>
    </location>
</feature>
<reference evidence="2" key="1">
    <citation type="journal article" date="2023" name="Nat. Commun.">
        <title>Diploid and tetraploid genomes of Acorus and the evolution of monocots.</title>
        <authorList>
            <person name="Ma L."/>
            <person name="Liu K.W."/>
            <person name="Li Z."/>
            <person name="Hsiao Y.Y."/>
            <person name="Qi Y."/>
            <person name="Fu T."/>
            <person name="Tang G.D."/>
            <person name="Zhang D."/>
            <person name="Sun W.H."/>
            <person name="Liu D.K."/>
            <person name="Li Y."/>
            <person name="Chen G.Z."/>
            <person name="Liu X.D."/>
            <person name="Liao X.Y."/>
            <person name="Jiang Y.T."/>
            <person name="Yu X."/>
            <person name="Hao Y."/>
            <person name="Huang J."/>
            <person name="Zhao X.W."/>
            <person name="Ke S."/>
            <person name="Chen Y.Y."/>
            <person name="Wu W.L."/>
            <person name="Hsu J.L."/>
            <person name="Lin Y.F."/>
            <person name="Huang M.D."/>
            <person name="Li C.Y."/>
            <person name="Huang L."/>
            <person name="Wang Z.W."/>
            <person name="Zhao X."/>
            <person name="Zhong W.Y."/>
            <person name="Peng D.H."/>
            <person name="Ahmad S."/>
            <person name="Lan S."/>
            <person name="Zhang J.S."/>
            <person name="Tsai W.C."/>
            <person name="Van de Peer Y."/>
            <person name="Liu Z.J."/>
        </authorList>
    </citation>
    <scope>NUCLEOTIDE SEQUENCE</scope>
    <source>
        <strain evidence="2">CP</strain>
    </source>
</reference>
<name>A0AAV9ETD9_ACOCL</name>
<feature type="transmembrane region" description="Helical" evidence="1">
    <location>
        <begin position="78"/>
        <end position="99"/>
    </location>
</feature>